<dbReference type="RefSeq" id="WP_171801613.1">
    <property type="nucleotide sequence ID" value="NZ_CP053541.1"/>
</dbReference>
<evidence type="ECO:0000313" key="2">
    <source>
        <dbReference type="Proteomes" id="UP000501443"/>
    </source>
</evidence>
<evidence type="ECO:0000313" key="1">
    <source>
        <dbReference type="EMBL" id="QJY36254.1"/>
    </source>
</evidence>
<proteinExistence type="predicted"/>
<sequence>MLSVKLTRDSVCMGDDCDAPHFLKLELPETSTIQTLVDAIDARSYLAKVAGFDHQWILLANNEEAARLKGNDLEVQEKRAVSLYSLALNGVLKVHFKYLSSRT</sequence>
<dbReference type="EMBL" id="CP053541">
    <property type="protein sequence ID" value="QJY36254.1"/>
    <property type="molecule type" value="Genomic_DNA"/>
</dbReference>
<protein>
    <submittedName>
        <fullName evidence="1">Uncharacterized protein</fullName>
    </submittedName>
</protein>
<dbReference type="Proteomes" id="UP000501443">
    <property type="component" value="Chromosome 1"/>
</dbReference>
<dbReference type="AlphaFoldDB" id="A0AAE7AUQ4"/>
<name>A0AAE7AUQ4_9VIBR</name>
<gene>
    <name evidence="1" type="ORF">HOO69_06340</name>
</gene>
<reference evidence="1 2" key="1">
    <citation type="submission" date="2020-05" db="EMBL/GenBank/DDBJ databases">
        <title>First description outside Europe of the emergent pathogen for shellfish aquaculture Vibrio europaeus.</title>
        <authorList>
            <person name="Dubert J."/>
            <person name="Rojas R."/>
        </authorList>
    </citation>
    <scope>NUCLEOTIDE SEQUENCE [LARGE SCALE GENOMIC DNA]</scope>
    <source>
        <strain evidence="1 2">NPI-1</strain>
    </source>
</reference>
<organism evidence="1 2">
    <name type="scientific">Vibrio europaeus</name>
    <dbReference type="NCBI Taxonomy" id="300876"/>
    <lineage>
        <taxon>Bacteria</taxon>
        <taxon>Pseudomonadati</taxon>
        <taxon>Pseudomonadota</taxon>
        <taxon>Gammaproteobacteria</taxon>
        <taxon>Vibrionales</taxon>
        <taxon>Vibrionaceae</taxon>
        <taxon>Vibrio</taxon>
        <taxon>Vibrio oreintalis group</taxon>
    </lineage>
</organism>
<accession>A0AAE7AUQ4</accession>